<accession>A0A2T7UGI1</accession>
<dbReference type="STRING" id="1293045.H663_02870"/>
<sequence length="575" mass="63117">MNHPTPAIVSQHAVRRLPRWALFLLCAAYVLPGFWGRGPWKSQDIEALGYMLMLAQPTPGDIVSWLKPTLLGQVDDNLALLTHWLGALAIKLAPTGWEAAFARAPFVTMLALTLVATWYSVYALARHPAAQPVAFAFGGEAKPADYARALADGGLLALLACLGLAHRSHETTPFLMQLSFGAGLFFGLTHLGRKRWHGRLAIAASMLGLTLSGAPSMALMLGVGGAVISTAMPADPTHRRLSMLDLGLLALIGLLCITTAGALDLWRWRIAPHALLNVHDMAQLMAWFTWPAWPLAIWSLWRWRGQLSQIWLHPHLALPLWFVIVTFGTSWFTGISDRVLLVALPAIATLAAFALPTLKRSLSALIDWFTLLFFSICALTIWVVWVAMQTGFPAQPAANVKRLAPEFVPEFSATAFTLALLATLAWAGLVKWRTGAHRSAIWKSLVLPASGAVLCWLLLTTLWLPLLDYARSYAPFMKKVVDVTGPSPCYQYAGITKPQGAGLIYHAKVTLKPLEKPLPDCAWLIVDQQNLPLLSQRIESLGWTEQTRITRPTDRFENFVIFGPVPAPPTVPTSR</sequence>
<keyword evidence="1" id="KW-1133">Transmembrane helix</keyword>
<dbReference type="Proteomes" id="UP000037507">
    <property type="component" value="Unassembled WGS sequence"/>
</dbReference>
<gene>
    <name evidence="2" type="ORF">H663_004875</name>
</gene>
<feature type="transmembrane region" description="Helical" evidence="1">
    <location>
        <begin position="313"/>
        <end position="332"/>
    </location>
</feature>
<evidence type="ECO:0008006" key="4">
    <source>
        <dbReference type="Google" id="ProtNLM"/>
    </source>
</evidence>
<feature type="transmembrane region" description="Helical" evidence="1">
    <location>
        <begin position="449"/>
        <end position="469"/>
    </location>
</feature>
<keyword evidence="3" id="KW-1185">Reference proteome</keyword>
<evidence type="ECO:0000256" key="1">
    <source>
        <dbReference type="SAM" id="Phobius"/>
    </source>
</evidence>
<protein>
    <recommendedName>
        <fullName evidence="4">Glycosyltransferase</fullName>
    </recommendedName>
</protein>
<evidence type="ECO:0000313" key="2">
    <source>
        <dbReference type="EMBL" id="PVE43803.1"/>
    </source>
</evidence>
<keyword evidence="1" id="KW-0472">Membrane</keyword>
<organism evidence="2 3">
    <name type="scientific">Limnohabitans planktonicus II-D5</name>
    <dbReference type="NCBI Taxonomy" id="1293045"/>
    <lineage>
        <taxon>Bacteria</taxon>
        <taxon>Pseudomonadati</taxon>
        <taxon>Pseudomonadota</taxon>
        <taxon>Betaproteobacteria</taxon>
        <taxon>Burkholderiales</taxon>
        <taxon>Comamonadaceae</taxon>
        <taxon>Limnohabitans</taxon>
    </lineage>
</organism>
<feature type="transmembrane region" description="Helical" evidence="1">
    <location>
        <begin position="103"/>
        <end position="125"/>
    </location>
</feature>
<feature type="transmembrane region" description="Helical" evidence="1">
    <location>
        <begin position="368"/>
        <end position="387"/>
    </location>
</feature>
<feature type="transmembrane region" description="Helical" evidence="1">
    <location>
        <begin position="200"/>
        <end position="223"/>
    </location>
</feature>
<dbReference type="OrthoDB" id="8556356at2"/>
<feature type="transmembrane region" description="Helical" evidence="1">
    <location>
        <begin position="407"/>
        <end position="429"/>
    </location>
</feature>
<reference evidence="2" key="1">
    <citation type="submission" date="2017-04" db="EMBL/GenBank/DDBJ databases">
        <title>Unexpected and diverse lifestyles within the genus Limnohabitans.</title>
        <authorList>
            <person name="Kasalicky V."/>
            <person name="Mehrshad M."/>
            <person name="Andrei S.-A."/>
            <person name="Salcher M."/>
            <person name="Kratochvilova H."/>
            <person name="Simek K."/>
            <person name="Ghai R."/>
        </authorList>
    </citation>
    <scope>NUCLEOTIDE SEQUENCE [LARGE SCALE GENOMIC DNA]</scope>
    <source>
        <strain evidence="2">II-D5</strain>
    </source>
</reference>
<dbReference type="AlphaFoldDB" id="A0A2T7UGI1"/>
<feature type="transmembrane region" description="Helical" evidence="1">
    <location>
        <begin position="339"/>
        <end position="356"/>
    </location>
</feature>
<comment type="caution">
    <text evidence="2">The sequence shown here is derived from an EMBL/GenBank/DDBJ whole genome shotgun (WGS) entry which is preliminary data.</text>
</comment>
<dbReference type="EMBL" id="LFYT02000004">
    <property type="protein sequence ID" value="PVE43803.1"/>
    <property type="molecule type" value="Genomic_DNA"/>
</dbReference>
<name>A0A2T7UGI1_9BURK</name>
<feature type="transmembrane region" description="Helical" evidence="1">
    <location>
        <begin position="243"/>
        <end position="263"/>
    </location>
</feature>
<feature type="transmembrane region" description="Helical" evidence="1">
    <location>
        <begin position="171"/>
        <end position="188"/>
    </location>
</feature>
<proteinExistence type="predicted"/>
<keyword evidence="1" id="KW-0812">Transmembrane</keyword>
<evidence type="ECO:0000313" key="3">
    <source>
        <dbReference type="Proteomes" id="UP000037507"/>
    </source>
</evidence>
<feature type="transmembrane region" description="Helical" evidence="1">
    <location>
        <begin position="17"/>
        <end position="35"/>
    </location>
</feature>